<feature type="compositionally biased region" description="Polar residues" evidence="7">
    <location>
        <begin position="84"/>
        <end position="96"/>
    </location>
</feature>
<evidence type="ECO:0000256" key="2">
    <source>
        <dbReference type="ARBA" id="ARBA00004186"/>
    </source>
</evidence>
<evidence type="ECO:0000256" key="1">
    <source>
        <dbReference type="ARBA" id="ARBA00004123"/>
    </source>
</evidence>
<evidence type="ECO:0000256" key="7">
    <source>
        <dbReference type="SAM" id="MobiDB-lite"/>
    </source>
</evidence>
<feature type="region of interest" description="Disordered" evidence="7">
    <location>
        <begin position="472"/>
        <end position="518"/>
    </location>
</feature>
<dbReference type="GeneID" id="119738808"/>
<evidence type="ECO:0000259" key="9">
    <source>
        <dbReference type="Pfam" id="PF12214"/>
    </source>
</evidence>
<proteinExistence type="inferred from homology"/>
<dbReference type="Pfam" id="PF06886">
    <property type="entry name" value="TPX2"/>
    <property type="match status" value="1"/>
</dbReference>
<feature type="region of interest" description="Disordered" evidence="7">
    <location>
        <begin position="49"/>
        <end position="311"/>
    </location>
</feature>
<feature type="region of interest" description="Disordered" evidence="7">
    <location>
        <begin position="723"/>
        <end position="745"/>
    </location>
</feature>
<evidence type="ECO:0000256" key="4">
    <source>
        <dbReference type="ARBA" id="ARBA00022490"/>
    </source>
</evidence>
<evidence type="ECO:0000259" key="8">
    <source>
        <dbReference type="Pfam" id="PF06886"/>
    </source>
</evidence>
<feature type="compositionally biased region" description="Polar residues" evidence="7">
    <location>
        <begin position="108"/>
        <end position="123"/>
    </location>
</feature>
<evidence type="ECO:0008006" key="12">
    <source>
        <dbReference type="Google" id="ProtNLM"/>
    </source>
</evidence>
<dbReference type="InterPro" id="IPR009675">
    <property type="entry name" value="TPX2_fam"/>
</dbReference>
<keyword evidence="11" id="KW-1185">Reference proteome</keyword>
<dbReference type="Proteomes" id="UP000887568">
    <property type="component" value="Unplaced"/>
</dbReference>
<dbReference type="InterPro" id="IPR027329">
    <property type="entry name" value="TPX2_C"/>
</dbReference>
<dbReference type="CTD" id="22974"/>
<name>A0A914B1B1_PATMI</name>
<evidence type="ECO:0000256" key="3">
    <source>
        <dbReference type="ARBA" id="ARBA00005885"/>
    </source>
</evidence>
<feature type="compositionally biased region" description="Basic and acidic residues" evidence="7">
    <location>
        <begin position="442"/>
        <end position="458"/>
    </location>
</feature>
<dbReference type="EnsemblMetazoa" id="XM_038213770.1">
    <property type="protein sequence ID" value="XP_038069698.1"/>
    <property type="gene ID" value="LOC119738808"/>
</dbReference>
<feature type="compositionally biased region" description="Basic residues" evidence="7">
    <location>
        <begin position="236"/>
        <end position="246"/>
    </location>
</feature>
<feature type="domain" description="TPX2 central" evidence="9">
    <location>
        <begin position="502"/>
        <end position="628"/>
    </location>
</feature>
<feature type="compositionally biased region" description="Basic and acidic residues" evidence="7">
    <location>
        <begin position="803"/>
        <end position="822"/>
    </location>
</feature>
<feature type="domain" description="TPX2 C-terminal" evidence="8">
    <location>
        <begin position="799"/>
        <end position="873"/>
    </location>
</feature>
<evidence type="ECO:0000313" key="10">
    <source>
        <dbReference type="EnsemblMetazoa" id="XP_038069698.1"/>
    </source>
</evidence>
<feature type="region of interest" description="Disordered" evidence="7">
    <location>
        <begin position="786"/>
        <end position="891"/>
    </location>
</feature>
<feature type="compositionally biased region" description="Polar residues" evidence="7">
    <location>
        <begin position="146"/>
        <end position="173"/>
    </location>
</feature>
<organism evidence="10 11">
    <name type="scientific">Patiria miniata</name>
    <name type="common">Bat star</name>
    <name type="synonym">Asterina miniata</name>
    <dbReference type="NCBI Taxonomy" id="46514"/>
    <lineage>
        <taxon>Eukaryota</taxon>
        <taxon>Metazoa</taxon>
        <taxon>Echinodermata</taxon>
        <taxon>Eleutherozoa</taxon>
        <taxon>Asterozoa</taxon>
        <taxon>Asteroidea</taxon>
        <taxon>Valvatacea</taxon>
        <taxon>Valvatida</taxon>
        <taxon>Asterinidae</taxon>
        <taxon>Patiria</taxon>
    </lineage>
</organism>
<keyword evidence="6" id="KW-0539">Nucleus</keyword>
<evidence type="ECO:0000256" key="5">
    <source>
        <dbReference type="ARBA" id="ARBA00023212"/>
    </source>
</evidence>
<dbReference type="RefSeq" id="XP_038069698.1">
    <property type="nucleotide sequence ID" value="XM_038213770.1"/>
</dbReference>
<dbReference type="GO" id="GO:0005634">
    <property type="term" value="C:nucleus"/>
    <property type="evidence" value="ECO:0007669"/>
    <property type="project" value="UniProtKB-SubCell"/>
</dbReference>
<dbReference type="OMA" id="NADEWFN"/>
<evidence type="ECO:0000256" key="6">
    <source>
        <dbReference type="ARBA" id="ARBA00023242"/>
    </source>
</evidence>
<dbReference type="GO" id="GO:0005819">
    <property type="term" value="C:spindle"/>
    <property type="evidence" value="ECO:0007669"/>
    <property type="project" value="UniProtKB-SubCell"/>
</dbReference>
<keyword evidence="5" id="KW-0206">Cytoskeleton</keyword>
<dbReference type="GO" id="GO:0005874">
    <property type="term" value="C:microtubule"/>
    <property type="evidence" value="ECO:0007669"/>
    <property type="project" value="InterPro"/>
</dbReference>
<dbReference type="OrthoDB" id="1684416at2759"/>
<dbReference type="InterPro" id="IPR027330">
    <property type="entry name" value="TPX2_central_dom"/>
</dbReference>
<evidence type="ECO:0000313" key="11">
    <source>
        <dbReference type="Proteomes" id="UP000887568"/>
    </source>
</evidence>
<protein>
    <recommendedName>
        <fullName evidence="12">Targeting protein for Xklp2 homolog</fullName>
    </recommendedName>
</protein>
<dbReference type="PANTHER" id="PTHR14326:SF44">
    <property type="entry name" value="TARGETING PROTEIN FOR XKLP2"/>
    <property type="match status" value="1"/>
</dbReference>
<sequence length="891" mass="100953">MADVEMMEYVDDVYEMDCPKFVDFSVPQVVDDNADEWFNFDHENGVPLTFDDKAVSPTAQETPTSPLPQVPQESHSVVGHSETDTTLQESSAPEITTSEKQKYASPSDDVSSAESETCEMSTDSMEDKPAVPESAVCNVTDDEATVQESSDAEQTQALPSSCVDSSTAEMSTDSLEDKPQKPQMQESPKPRKRYGNLVTSFARRDEDTTTASSDHSKLEQKKPRSRQRSVEVVSRPTRKSPRLHSRRSAEPTRLKRPSIASQAIKRRSANSALGHPRSRVLSTDQPISKRRKIGSEVTPAGRPDAKKSCPKLKAKINLTMPTTPTLLKRNFAKPNTQLKTTEQMELDRIAQFQHKLAAIRKKSALSYKAVKESVPVAPVHAAVQPTRPEEFKFETDARLKSHTMETRKDTKNKDFVGNLRKYVPSPSKPHGITKPRPFNFSDNRKRTHEESFSGEKKGYEFKPTALAVSQFHTKTPDRFRSKPLSEQNKGPEPAHDRPKKAKLTQPMTPALESRNRHRPVTAISQAQREEQELADMKNYKFKARPVDPRVMSNIAVGVKTVHHKEPTKPIGFDLEIEKRLLEREANKVQTEERYEFRARPLPAKILAGPVGIAEAKAAAVTIPKSPAFALKERVKVYKEKEREKEKDSEHDSSHIIKARPILHAGVPFMPNIQHKKTEPEPFSFDEKIQESKARKEAKIQETLREEERARQFRAQPLPDLTWCSGVPDKKVKPPTQMAPFSVAEKGAKQAEEWSKKMEEEIRDCKRMANAFKAKPANILYEEPFVPEKSTKPMTDISNFSLNTERRADDRKGYEQAKYERQLAQDTAQAQREAEKEEELRQQISKQRADSIHKAKPVRHYKAVEVLPSTKPLTQPKTPKFSDRTRRSSHTS</sequence>
<dbReference type="Pfam" id="PF12214">
    <property type="entry name" value="TPX2_importin"/>
    <property type="match status" value="1"/>
</dbReference>
<feature type="compositionally biased region" description="Basic and acidic residues" evidence="7">
    <location>
        <begin position="831"/>
        <end position="852"/>
    </location>
</feature>
<dbReference type="AlphaFoldDB" id="A0A914B1B1"/>
<comment type="similarity">
    <text evidence="3">Belongs to the TPX2 family.</text>
</comment>
<feature type="region of interest" description="Disordered" evidence="7">
    <location>
        <begin position="421"/>
        <end position="458"/>
    </location>
</feature>
<accession>A0A914B1B1</accession>
<dbReference type="GO" id="GO:0060236">
    <property type="term" value="P:regulation of mitotic spindle organization"/>
    <property type="evidence" value="ECO:0007669"/>
    <property type="project" value="InterPro"/>
</dbReference>
<reference evidence="10" key="1">
    <citation type="submission" date="2022-11" db="UniProtKB">
        <authorList>
            <consortium name="EnsemblMetazoa"/>
        </authorList>
    </citation>
    <scope>IDENTIFICATION</scope>
</reference>
<feature type="compositionally biased region" description="Polar residues" evidence="7">
    <location>
        <begin position="791"/>
        <end position="802"/>
    </location>
</feature>
<keyword evidence="4" id="KW-0963">Cytoplasm</keyword>
<dbReference type="PANTHER" id="PTHR14326">
    <property type="entry name" value="TARGETING PROTEIN FOR XKLP2"/>
    <property type="match status" value="1"/>
</dbReference>
<comment type="subcellular location">
    <subcellularLocation>
        <location evidence="2">Cytoplasm</location>
        <location evidence="2">Cytoskeleton</location>
        <location evidence="2">Spindle</location>
    </subcellularLocation>
    <subcellularLocation>
        <location evidence="1">Nucleus</location>
    </subcellularLocation>
</comment>